<evidence type="ECO:0000313" key="2">
    <source>
        <dbReference type="Proteomes" id="UP001500212"/>
    </source>
</evidence>
<name>A0ABP8TV99_9ACTN</name>
<dbReference type="EMBL" id="BAABHJ010000039">
    <property type="protein sequence ID" value="GAA4617380.1"/>
    <property type="molecule type" value="Genomic_DNA"/>
</dbReference>
<comment type="caution">
    <text evidence="1">The sequence shown here is derived from an EMBL/GenBank/DDBJ whole genome shotgun (WGS) entry which is preliminary data.</text>
</comment>
<dbReference type="Proteomes" id="UP001500212">
    <property type="component" value="Unassembled WGS sequence"/>
</dbReference>
<organism evidence="1 2">
    <name type="scientific">Actinoallomurus liliacearum</name>
    <dbReference type="NCBI Taxonomy" id="1080073"/>
    <lineage>
        <taxon>Bacteria</taxon>
        <taxon>Bacillati</taxon>
        <taxon>Actinomycetota</taxon>
        <taxon>Actinomycetes</taxon>
        <taxon>Streptosporangiales</taxon>
        <taxon>Thermomonosporaceae</taxon>
        <taxon>Actinoallomurus</taxon>
    </lineage>
</organism>
<keyword evidence="2" id="KW-1185">Reference proteome</keyword>
<accession>A0ABP8TV99</accession>
<gene>
    <name evidence="1" type="ORF">GCM10023195_77590</name>
</gene>
<protein>
    <submittedName>
        <fullName evidence="1">Uncharacterized protein</fullName>
    </submittedName>
</protein>
<reference evidence="2" key="1">
    <citation type="journal article" date="2019" name="Int. J. Syst. Evol. Microbiol.">
        <title>The Global Catalogue of Microorganisms (GCM) 10K type strain sequencing project: providing services to taxonomists for standard genome sequencing and annotation.</title>
        <authorList>
            <consortium name="The Broad Institute Genomics Platform"/>
            <consortium name="The Broad Institute Genome Sequencing Center for Infectious Disease"/>
            <person name="Wu L."/>
            <person name="Ma J."/>
        </authorList>
    </citation>
    <scope>NUCLEOTIDE SEQUENCE [LARGE SCALE GENOMIC DNA]</scope>
    <source>
        <strain evidence="2">JCM 17938</strain>
    </source>
</reference>
<proteinExistence type="predicted"/>
<sequence length="235" mass="27159">MIHKLAITHTLTHMSDEGWEARLGWTHGLISAVPAEREIALRHHMATGAAVLAALQRMNGHWHRTRADYSDPAFRQSIAEHIAAQRYGFPSGIWQQVSAKDVPHWPGLPYVLNFLEWEARYPDLWTKHARHWGTKESWLRALAVPGHEDITRERLAAMLELIVARAYRCKDRRYVGIARVIDSPELRNRLASVAEQPNPWARLHATYVLDMLRHPERPNTRAVWKRHVAGVRRTV</sequence>
<evidence type="ECO:0000313" key="1">
    <source>
        <dbReference type="EMBL" id="GAA4617380.1"/>
    </source>
</evidence>